<evidence type="ECO:0000256" key="7">
    <source>
        <dbReference type="PROSITE-ProRule" id="PRU01016"/>
    </source>
</evidence>
<protein>
    <recommendedName>
        <fullName evidence="5">tRNA (cytosine(38)-C(5))-methyltransferase</fullName>
        <ecNumber evidence="4">2.1.1.204</ecNumber>
    </recommendedName>
    <alternativeName>
        <fullName evidence="6">DNA (cytosine-5)-methyltransferase-like protein 2</fullName>
    </alternativeName>
</protein>
<dbReference type="Gene3D" id="3.40.50.150">
    <property type="entry name" value="Vaccinia Virus protein VP39"/>
    <property type="match status" value="1"/>
</dbReference>
<evidence type="ECO:0000313" key="8">
    <source>
        <dbReference type="EMBL" id="KIM44473.1"/>
    </source>
</evidence>
<proteinExistence type="inferred from homology"/>
<keyword evidence="9" id="KW-1185">Reference proteome</keyword>
<dbReference type="PROSITE" id="PS00095">
    <property type="entry name" value="C5_MTASE_2"/>
    <property type="match status" value="1"/>
</dbReference>
<dbReference type="GO" id="GO:0005634">
    <property type="term" value="C:nucleus"/>
    <property type="evidence" value="ECO:0007669"/>
    <property type="project" value="TreeGrafter"/>
</dbReference>
<feature type="active site" evidence="7">
    <location>
        <position position="77"/>
    </location>
</feature>
<dbReference type="InterPro" id="IPR050750">
    <property type="entry name" value="C5-MTase"/>
</dbReference>
<keyword evidence="1 7" id="KW-0489">Methyltransferase</keyword>
<name>A0A0C2Y3Q0_HEBCY</name>
<evidence type="ECO:0000256" key="4">
    <source>
        <dbReference type="ARBA" id="ARBA00039081"/>
    </source>
</evidence>
<dbReference type="Pfam" id="PF00145">
    <property type="entry name" value="DNA_methylase"/>
    <property type="match status" value="1"/>
</dbReference>
<accession>A0A0C2Y3Q0</accession>
<dbReference type="GO" id="GO:0008168">
    <property type="term" value="F:methyltransferase activity"/>
    <property type="evidence" value="ECO:0007669"/>
    <property type="project" value="UniProtKB-KW"/>
</dbReference>
<comment type="similarity">
    <text evidence="7">Belongs to the class I-like SAM-binding methyltransferase superfamily. C5-methyltransferase family.</text>
</comment>
<dbReference type="AlphaFoldDB" id="A0A0C2Y3Q0"/>
<organism evidence="8 9">
    <name type="scientific">Hebeloma cylindrosporum</name>
    <dbReference type="NCBI Taxonomy" id="76867"/>
    <lineage>
        <taxon>Eukaryota</taxon>
        <taxon>Fungi</taxon>
        <taxon>Dikarya</taxon>
        <taxon>Basidiomycota</taxon>
        <taxon>Agaricomycotina</taxon>
        <taxon>Agaricomycetes</taxon>
        <taxon>Agaricomycetidae</taxon>
        <taxon>Agaricales</taxon>
        <taxon>Agaricineae</taxon>
        <taxon>Hymenogastraceae</taxon>
        <taxon>Hebeloma</taxon>
    </lineage>
</organism>
<evidence type="ECO:0000256" key="2">
    <source>
        <dbReference type="ARBA" id="ARBA00022679"/>
    </source>
</evidence>
<dbReference type="GO" id="GO:0032259">
    <property type="term" value="P:methylation"/>
    <property type="evidence" value="ECO:0007669"/>
    <property type="project" value="UniProtKB-KW"/>
</dbReference>
<evidence type="ECO:0000256" key="1">
    <source>
        <dbReference type="ARBA" id="ARBA00022603"/>
    </source>
</evidence>
<reference evidence="8 9" key="1">
    <citation type="submission" date="2014-04" db="EMBL/GenBank/DDBJ databases">
        <authorList>
            <consortium name="DOE Joint Genome Institute"/>
            <person name="Kuo A."/>
            <person name="Gay G."/>
            <person name="Dore J."/>
            <person name="Kohler A."/>
            <person name="Nagy L.G."/>
            <person name="Floudas D."/>
            <person name="Copeland A."/>
            <person name="Barry K.W."/>
            <person name="Cichocki N."/>
            <person name="Veneault-Fourrey C."/>
            <person name="LaButti K."/>
            <person name="Lindquist E.A."/>
            <person name="Lipzen A."/>
            <person name="Lundell T."/>
            <person name="Morin E."/>
            <person name="Murat C."/>
            <person name="Sun H."/>
            <person name="Tunlid A."/>
            <person name="Henrissat B."/>
            <person name="Grigoriev I.V."/>
            <person name="Hibbett D.S."/>
            <person name="Martin F."/>
            <person name="Nordberg H.P."/>
            <person name="Cantor M.N."/>
            <person name="Hua S.X."/>
        </authorList>
    </citation>
    <scope>NUCLEOTIDE SEQUENCE [LARGE SCALE GENOMIC DNA]</scope>
    <source>
        <strain evidence="9">h7</strain>
    </source>
</reference>
<dbReference type="OrthoDB" id="414133at2759"/>
<evidence type="ECO:0000256" key="5">
    <source>
        <dbReference type="ARBA" id="ARBA00039681"/>
    </source>
</evidence>
<dbReference type="PANTHER" id="PTHR46098:SF1">
    <property type="entry name" value="TRNA (CYTOSINE(38)-C(5))-METHYLTRANSFERASE"/>
    <property type="match status" value="1"/>
</dbReference>
<dbReference type="InterPro" id="IPR031303">
    <property type="entry name" value="C5_meth_CS"/>
</dbReference>
<gene>
    <name evidence="8" type="ORF">M413DRAFT_67504</name>
</gene>
<dbReference type="InterPro" id="IPR029063">
    <property type="entry name" value="SAM-dependent_MTases_sf"/>
</dbReference>
<dbReference type="HOGENOM" id="CLU_049101_0_0_1"/>
<keyword evidence="3 7" id="KW-0949">S-adenosyl-L-methionine</keyword>
<keyword evidence="2 7" id="KW-0808">Transferase</keyword>
<dbReference type="Gene3D" id="3.90.120.10">
    <property type="entry name" value="DNA Methylase, subunit A, domain 2"/>
    <property type="match status" value="1"/>
</dbReference>
<dbReference type="PRINTS" id="PR00105">
    <property type="entry name" value="C5METTRFRASE"/>
</dbReference>
<sequence>MTLRALEFYSGIGGLHLSLSKSTVKADVVQAFDWDQTACQVYTANHGNLVRKVDISTLTPSILAGFKADLWLLSPSCQPYTVLNPNARGEQDPRAQSFLHLVQSVLPALAASGEHPSRILVENVAGFEDSSTRQILVSTLRSIGYKTLELLLTPLQFGVPNSRLRYYLLAKREPLHFQDVTISGDERLSDPAATHTIADYLDDLECFTEYAVPDRVLEKWGRLFDIVRPSSDRTCCFTRGYTQLVERAGSILQENEDLDVSRGEADAVKILHPLRLRYFTPSELLRLFAFDPLRSESPESSFIWPDSTSRKSKYKLIGNSINVKVVQALIEYLFTEPA</sequence>
<dbReference type="InterPro" id="IPR001525">
    <property type="entry name" value="C5_MeTfrase"/>
</dbReference>
<dbReference type="EC" id="2.1.1.204" evidence="4"/>
<evidence type="ECO:0000313" key="9">
    <source>
        <dbReference type="Proteomes" id="UP000053424"/>
    </source>
</evidence>
<dbReference type="SUPFAM" id="SSF53335">
    <property type="entry name" value="S-adenosyl-L-methionine-dependent methyltransferases"/>
    <property type="match status" value="1"/>
</dbReference>
<reference evidence="9" key="2">
    <citation type="submission" date="2015-01" db="EMBL/GenBank/DDBJ databases">
        <title>Evolutionary Origins and Diversification of the Mycorrhizal Mutualists.</title>
        <authorList>
            <consortium name="DOE Joint Genome Institute"/>
            <consortium name="Mycorrhizal Genomics Consortium"/>
            <person name="Kohler A."/>
            <person name="Kuo A."/>
            <person name="Nagy L.G."/>
            <person name="Floudas D."/>
            <person name="Copeland A."/>
            <person name="Barry K.W."/>
            <person name="Cichocki N."/>
            <person name="Veneault-Fourrey C."/>
            <person name="LaButti K."/>
            <person name="Lindquist E.A."/>
            <person name="Lipzen A."/>
            <person name="Lundell T."/>
            <person name="Morin E."/>
            <person name="Murat C."/>
            <person name="Riley R."/>
            <person name="Ohm R."/>
            <person name="Sun H."/>
            <person name="Tunlid A."/>
            <person name="Henrissat B."/>
            <person name="Grigoriev I.V."/>
            <person name="Hibbett D.S."/>
            <person name="Martin F."/>
        </authorList>
    </citation>
    <scope>NUCLEOTIDE SEQUENCE [LARGE SCALE GENOMIC DNA]</scope>
    <source>
        <strain evidence="9">h7</strain>
    </source>
</reference>
<evidence type="ECO:0000256" key="3">
    <source>
        <dbReference type="ARBA" id="ARBA00022691"/>
    </source>
</evidence>
<dbReference type="PROSITE" id="PS51679">
    <property type="entry name" value="SAM_MT_C5"/>
    <property type="match status" value="1"/>
</dbReference>
<evidence type="ECO:0000256" key="6">
    <source>
        <dbReference type="ARBA" id="ARBA00042810"/>
    </source>
</evidence>
<dbReference type="PANTHER" id="PTHR46098">
    <property type="entry name" value="TRNA (CYTOSINE(38)-C(5))-METHYLTRANSFERASE"/>
    <property type="match status" value="1"/>
</dbReference>
<dbReference type="STRING" id="686832.A0A0C2Y3Q0"/>
<dbReference type="EMBL" id="KN831773">
    <property type="protein sequence ID" value="KIM44473.1"/>
    <property type="molecule type" value="Genomic_DNA"/>
</dbReference>
<dbReference type="Proteomes" id="UP000053424">
    <property type="component" value="Unassembled WGS sequence"/>
</dbReference>